<evidence type="ECO:0000256" key="2">
    <source>
        <dbReference type="SAM" id="Phobius"/>
    </source>
</evidence>
<feature type="transmembrane region" description="Helical" evidence="2">
    <location>
        <begin position="203"/>
        <end position="224"/>
    </location>
</feature>
<keyword evidence="2" id="KW-0812">Transmembrane</keyword>
<keyword evidence="4" id="KW-0645">Protease</keyword>
<dbReference type="Proteomes" id="UP000719917">
    <property type="component" value="Unassembled WGS sequence"/>
</dbReference>
<feature type="transmembrane region" description="Helical" evidence="2">
    <location>
        <begin position="132"/>
        <end position="150"/>
    </location>
</feature>
<evidence type="ECO:0000313" key="5">
    <source>
        <dbReference type="Proteomes" id="UP000719917"/>
    </source>
</evidence>
<sequence>MLYMIGVVIYTVIGRMAHEMSENKQIFVLIFGAMMFYLISRKSERRVFASVDVFFDQSKLLTILLVLVISWPLWFNVAIVLMTYGSGDVSLSSMFRFIASALYPGMGEEVVARLSVMVMVLHKVARYQCSKWWLFALGSVPFGMCHFINLGHEQFNVVIQQVVYATVLGMVFMVIYLMTQTIWMVAIMHTLIDLRLDEAKLEVVHWLDVALVFVPIVVVSVMIMQRLEFGVKNNPSI</sequence>
<feature type="transmembrane region" description="Helical" evidence="2">
    <location>
        <begin position="24"/>
        <end position="40"/>
    </location>
</feature>
<name>A0AAJ2YWQ4_WEICO</name>
<dbReference type="EMBL" id="JAAAMQ010000001">
    <property type="protein sequence ID" value="NBA10698.1"/>
    <property type="molecule type" value="Genomic_DNA"/>
</dbReference>
<evidence type="ECO:0000259" key="3">
    <source>
        <dbReference type="Pfam" id="PF02517"/>
    </source>
</evidence>
<dbReference type="AlphaFoldDB" id="A0AAJ2YWQ4"/>
<evidence type="ECO:0000256" key="1">
    <source>
        <dbReference type="ARBA" id="ARBA00009067"/>
    </source>
</evidence>
<protein>
    <submittedName>
        <fullName evidence="4">CPBP family intramembrane metalloprotease</fullName>
    </submittedName>
</protein>
<dbReference type="GO" id="GO:0004175">
    <property type="term" value="F:endopeptidase activity"/>
    <property type="evidence" value="ECO:0007669"/>
    <property type="project" value="UniProtKB-ARBA"/>
</dbReference>
<feature type="transmembrane region" description="Helical" evidence="2">
    <location>
        <begin position="162"/>
        <end position="183"/>
    </location>
</feature>
<comment type="caution">
    <text evidence="4">The sequence shown here is derived from an EMBL/GenBank/DDBJ whole genome shotgun (WGS) entry which is preliminary data.</text>
</comment>
<keyword evidence="2" id="KW-1133">Transmembrane helix</keyword>
<keyword evidence="2" id="KW-0472">Membrane</keyword>
<accession>A0AAJ2YWQ4</accession>
<reference evidence="4" key="1">
    <citation type="submission" date="2020-01" db="EMBL/GenBank/DDBJ databases">
        <title>First Reported Case and Whole Genome of Weissella confusa in an Equid.</title>
        <authorList>
            <person name="Little S.V."/>
            <person name="Lawhon S.D."/>
        </authorList>
    </citation>
    <scope>NUCLEOTIDE SEQUENCE</scope>
    <source>
        <strain evidence="4">718955</strain>
    </source>
</reference>
<proteinExistence type="inferred from homology"/>
<dbReference type="GO" id="GO:0080120">
    <property type="term" value="P:CAAX-box protein maturation"/>
    <property type="evidence" value="ECO:0007669"/>
    <property type="project" value="UniProtKB-ARBA"/>
</dbReference>
<comment type="similarity">
    <text evidence="1">Belongs to the UPF0177 family.</text>
</comment>
<dbReference type="Pfam" id="PF02517">
    <property type="entry name" value="Rce1-like"/>
    <property type="match status" value="1"/>
</dbReference>
<feature type="domain" description="CAAX prenyl protease 2/Lysostaphin resistance protein A-like" evidence="3">
    <location>
        <begin position="93"/>
        <end position="194"/>
    </location>
</feature>
<organism evidence="4 5">
    <name type="scientific">Weissella confusa</name>
    <name type="common">Lactobacillus confusus</name>
    <dbReference type="NCBI Taxonomy" id="1583"/>
    <lineage>
        <taxon>Bacteria</taxon>
        <taxon>Bacillati</taxon>
        <taxon>Bacillota</taxon>
        <taxon>Bacilli</taxon>
        <taxon>Lactobacillales</taxon>
        <taxon>Lactobacillaceae</taxon>
        <taxon>Weissella</taxon>
    </lineage>
</organism>
<evidence type="ECO:0000313" key="4">
    <source>
        <dbReference type="EMBL" id="NBA10698.1"/>
    </source>
</evidence>
<keyword evidence="4" id="KW-0378">Hydrolase</keyword>
<dbReference type="InterPro" id="IPR003675">
    <property type="entry name" value="Rce1/LyrA-like_dom"/>
</dbReference>
<dbReference type="GO" id="GO:0008237">
    <property type="term" value="F:metallopeptidase activity"/>
    <property type="evidence" value="ECO:0007669"/>
    <property type="project" value="UniProtKB-KW"/>
</dbReference>
<feature type="transmembrane region" description="Helical" evidence="2">
    <location>
        <begin position="60"/>
        <end position="84"/>
    </location>
</feature>
<gene>
    <name evidence="4" type="ORF">GTU77_00480</name>
</gene>
<keyword evidence="4" id="KW-0482">Metalloprotease</keyword>
<dbReference type="RefSeq" id="WP_161690142.1">
    <property type="nucleotide sequence ID" value="NZ_CP027565.1"/>
</dbReference>